<name>A0A372KLE1_9STRE</name>
<evidence type="ECO:0000313" key="6">
    <source>
        <dbReference type="Proteomes" id="UP000264056"/>
    </source>
</evidence>
<evidence type="ECO:0000313" key="5">
    <source>
        <dbReference type="Proteomes" id="UP000262901"/>
    </source>
</evidence>
<evidence type="ECO:0000313" key="3">
    <source>
        <dbReference type="EMBL" id="RFU53111.1"/>
    </source>
</evidence>
<reference evidence="4" key="3">
    <citation type="submission" date="2018-08" db="EMBL/GenBank/DDBJ databases">
        <title>Streptococcus chenjunshii sp. nov., isolated from stools sample of the Tibetan antelope in the Qinghai-Tibet plateau, China.</title>
        <authorList>
            <person name="Tian Z."/>
        </authorList>
    </citation>
    <scope>NUCLEOTIDE SEQUENCE [LARGE SCALE GENOMIC DNA]</scope>
    <source>
        <strain evidence="4">Z15</strain>
    </source>
</reference>
<accession>A0A372KLE1</accession>
<reference evidence="1" key="4">
    <citation type="journal article" date="2019" name="Int. J. Syst. Evol. Microbiol.">
        <title>Streptococcus chenjunshii sp. nov. isolated from feces of Tibetan antelopes.</title>
        <authorList>
            <person name="Tian Z."/>
            <person name="Lu S."/>
            <person name="Jin D."/>
            <person name="Yang J."/>
            <person name="Pu J."/>
            <person name="Lai X.H."/>
            <person name="Bai X.N."/>
            <person name="Wu X.M."/>
            <person name="Li J."/>
            <person name="Wang S."/>
            <person name="Xu J."/>
        </authorList>
    </citation>
    <scope>NUCLEOTIDE SEQUENCE</scope>
    <source>
        <strain evidence="1">Z15</strain>
    </source>
</reference>
<dbReference type="EMBL" id="CP031733">
    <property type="protein sequence ID" value="AXQ79791.1"/>
    <property type="molecule type" value="Genomic_DNA"/>
</dbReference>
<protein>
    <submittedName>
        <fullName evidence="3">Uncharacterized protein</fullName>
    </submittedName>
</protein>
<organism evidence="3 5">
    <name type="scientific">Streptococcus chenjunshii</name>
    <dbReference type="NCBI Taxonomy" id="2173853"/>
    <lineage>
        <taxon>Bacteria</taxon>
        <taxon>Bacillati</taxon>
        <taxon>Bacillota</taxon>
        <taxon>Bacilli</taxon>
        <taxon>Lactobacillales</taxon>
        <taxon>Streptococcaceae</taxon>
        <taxon>Streptococcus</taxon>
    </lineage>
</organism>
<dbReference type="EMBL" id="QVQY01000011">
    <property type="protein sequence ID" value="RFU51067.1"/>
    <property type="molecule type" value="Genomic_DNA"/>
</dbReference>
<evidence type="ECO:0000313" key="4">
    <source>
        <dbReference type="Proteomes" id="UP000246115"/>
    </source>
</evidence>
<dbReference type="EMBL" id="QVQZ01000012">
    <property type="protein sequence ID" value="RFU53111.1"/>
    <property type="molecule type" value="Genomic_DNA"/>
</dbReference>
<dbReference type="Proteomes" id="UP000262901">
    <property type="component" value="Unassembled WGS sequence"/>
</dbReference>
<dbReference type="OrthoDB" id="2296273at2"/>
<reference evidence="3 5" key="2">
    <citation type="submission" date="2018-08" db="EMBL/GenBank/DDBJ databases">
        <title>Draft genome of Streptococcus sp. nov. Z1.</title>
        <authorList>
            <person name="Tian Z."/>
        </authorList>
    </citation>
    <scope>NUCLEOTIDE SEQUENCE [LARGE SCALE GENOMIC DNA]</scope>
    <source>
        <strain evidence="3">Z1</strain>
        <strain evidence="5">Z1(2018)</strain>
    </source>
</reference>
<sequence>MVSVTQRISAIKQPRGGYLPSKMFAVRELTDSKELNEVENLHAVLIGICVDYLTRLMNGAAKEEAFRVSLIGAMLIRKQEIAAKLLDEITGLDDSSIINACRLSGFDVVYRAGSARYKPVEEISPDKATIDNIRIMVERSLAFLEEFGPVKKDGFTFEGGYTDTIDSGDGDFLTEDTLWDFKVSKSAIKKEQTLQLLVYYLMGINSVHGEFQMIDKLGIFNPRQNKIYLLEIDRISDETIELVSNEVIGY</sequence>
<keyword evidence="6" id="KW-1185">Reference proteome</keyword>
<accession>A0A346NFJ6</accession>
<dbReference type="Proteomes" id="UP000246115">
    <property type="component" value="Chromosome"/>
</dbReference>
<dbReference type="AlphaFoldDB" id="A0A372KLE1"/>
<proteinExistence type="predicted"/>
<gene>
    <name evidence="1" type="ORF">DDV21_011420</name>
    <name evidence="2" type="ORF">DDV22_05630</name>
    <name evidence="3" type="ORF">DDV23_06425</name>
</gene>
<reference evidence="2 6" key="1">
    <citation type="submission" date="2018-08" db="EMBL/GenBank/DDBJ databases">
        <title>Draft genome of Streptococcus sp .nov. Z2.</title>
        <authorList>
            <person name="Tian Z."/>
        </authorList>
    </citation>
    <scope>NUCLEOTIDE SEQUENCE [LARGE SCALE GENOMIC DNA]</scope>
    <source>
        <strain evidence="2 6">Z2</strain>
    </source>
</reference>
<evidence type="ECO:0000313" key="1">
    <source>
        <dbReference type="EMBL" id="AXQ79791.1"/>
    </source>
</evidence>
<dbReference type="KEGG" id="schj:DDV21_011420"/>
<dbReference type="RefSeq" id="WP_116878294.1">
    <property type="nucleotide sequence ID" value="NZ_CP031733.1"/>
</dbReference>
<evidence type="ECO:0000313" key="2">
    <source>
        <dbReference type="EMBL" id="RFU51067.1"/>
    </source>
</evidence>
<dbReference type="Proteomes" id="UP000264056">
    <property type="component" value="Unassembled WGS sequence"/>
</dbReference>